<dbReference type="PANTHER" id="PTHR11699">
    <property type="entry name" value="ALDEHYDE DEHYDROGENASE-RELATED"/>
    <property type="match status" value="1"/>
</dbReference>
<dbReference type="InterPro" id="IPR016163">
    <property type="entry name" value="Ald_DH_C"/>
</dbReference>
<dbReference type="EMBL" id="LZIN01000079">
    <property type="protein sequence ID" value="OBG02499.1"/>
    <property type="molecule type" value="Genomic_DNA"/>
</dbReference>
<dbReference type="InterPro" id="IPR015590">
    <property type="entry name" value="Aldehyde_DH_dom"/>
</dbReference>
<dbReference type="Pfam" id="PF00171">
    <property type="entry name" value="Aldedh"/>
    <property type="match status" value="1"/>
</dbReference>
<accession>A0A1A2EDE3</accession>
<dbReference type="AlphaFoldDB" id="A0A1A2EDE3"/>
<comment type="caution">
    <text evidence="3">The sequence shown here is derived from an EMBL/GenBank/DDBJ whole genome shotgun (WGS) entry which is preliminary data.</text>
</comment>
<dbReference type="SUPFAM" id="SSF53720">
    <property type="entry name" value="ALDH-like"/>
    <property type="match status" value="1"/>
</dbReference>
<gene>
    <name evidence="3" type="ORF">A5771_15010</name>
</gene>
<keyword evidence="1" id="KW-0560">Oxidoreductase</keyword>
<evidence type="ECO:0000313" key="4">
    <source>
        <dbReference type="Proteomes" id="UP000093985"/>
    </source>
</evidence>
<name>A0A1A2EDE3_MYCSD</name>
<reference evidence="4" key="1">
    <citation type="submission" date="2016-06" db="EMBL/GenBank/DDBJ databases">
        <authorList>
            <person name="Sutton G."/>
            <person name="Brinkac L."/>
            <person name="Sanka R."/>
            <person name="Adams M."/>
            <person name="Lau E."/>
            <person name="Mehaffy C."/>
            <person name="Tameris M."/>
            <person name="Hatherill M."/>
            <person name="Hanekom W."/>
            <person name="Mahomed H."/>
            <person name="Mcshane H."/>
        </authorList>
    </citation>
    <scope>NUCLEOTIDE SEQUENCE [LARGE SCALE GENOMIC DNA]</scope>
    <source>
        <strain evidence="4">852014-51077_SCH5608930-a</strain>
    </source>
</reference>
<dbReference type="Proteomes" id="UP000093985">
    <property type="component" value="Unassembled WGS sequence"/>
</dbReference>
<evidence type="ECO:0000256" key="1">
    <source>
        <dbReference type="ARBA" id="ARBA00023002"/>
    </source>
</evidence>
<dbReference type="InterPro" id="IPR016161">
    <property type="entry name" value="Ald_DH/histidinol_DH"/>
</dbReference>
<feature type="domain" description="Aldehyde dehydrogenase" evidence="2">
    <location>
        <begin position="2"/>
        <end position="167"/>
    </location>
</feature>
<evidence type="ECO:0000259" key="2">
    <source>
        <dbReference type="Pfam" id="PF00171"/>
    </source>
</evidence>
<dbReference type="GO" id="GO:0016620">
    <property type="term" value="F:oxidoreductase activity, acting on the aldehyde or oxo group of donors, NAD or NADP as acceptor"/>
    <property type="evidence" value="ECO:0007669"/>
    <property type="project" value="InterPro"/>
</dbReference>
<sequence>MRLGTGYSFDYDMGSITTRANFERFAGYLDQATASGASVLTGGRPRTDIGPQCYEPTILVDVAASACLHAEEVFGPVAAIYPFATVEEAITLANDTAYGLSAGIWTRDTKEGLRLGQRIRAGGVNINDGYAAAFGAHSAPAGGMKASGVGRRHGASGLLRYTEAQTIAVQRLISIESRFGLPRRIHGEVLSRAVRFLKYLR</sequence>
<organism evidence="3 4">
    <name type="scientific">Mycolicibacter sinensis (strain JDM601)</name>
    <name type="common">Mycobacterium sinense</name>
    <dbReference type="NCBI Taxonomy" id="875328"/>
    <lineage>
        <taxon>Bacteria</taxon>
        <taxon>Bacillati</taxon>
        <taxon>Actinomycetota</taxon>
        <taxon>Actinomycetes</taxon>
        <taxon>Mycobacteriales</taxon>
        <taxon>Mycobacteriaceae</taxon>
        <taxon>Mycolicibacter</taxon>
    </lineage>
</organism>
<dbReference type="InterPro" id="IPR016162">
    <property type="entry name" value="Ald_DH_N"/>
</dbReference>
<protein>
    <recommendedName>
        <fullName evidence="2">Aldehyde dehydrogenase domain-containing protein</fullName>
    </recommendedName>
</protein>
<proteinExistence type="predicted"/>
<dbReference type="Gene3D" id="3.40.605.10">
    <property type="entry name" value="Aldehyde Dehydrogenase, Chain A, domain 1"/>
    <property type="match status" value="1"/>
</dbReference>
<evidence type="ECO:0000313" key="3">
    <source>
        <dbReference type="EMBL" id="OBG02499.1"/>
    </source>
</evidence>
<dbReference type="Gene3D" id="3.40.309.10">
    <property type="entry name" value="Aldehyde Dehydrogenase, Chain A, domain 2"/>
    <property type="match status" value="1"/>
</dbReference>